<gene>
    <name evidence="2" type="ORF">PAL_GLEAN10008114</name>
</gene>
<feature type="region of interest" description="Disordered" evidence="1">
    <location>
        <begin position="1"/>
        <end position="27"/>
    </location>
</feature>
<protein>
    <submittedName>
        <fullName evidence="2">Uncharacterized protein</fullName>
    </submittedName>
</protein>
<evidence type="ECO:0000313" key="3">
    <source>
        <dbReference type="Proteomes" id="UP000010552"/>
    </source>
</evidence>
<proteinExistence type="predicted"/>
<dbReference type="InParanoid" id="L5K0G7"/>
<organism evidence="2 3">
    <name type="scientific">Pteropus alecto</name>
    <name type="common">Black flying fox</name>
    <dbReference type="NCBI Taxonomy" id="9402"/>
    <lineage>
        <taxon>Eukaryota</taxon>
        <taxon>Metazoa</taxon>
        <taxon>Chordata</taxon>
        <taxon>Craniata</taxon>
        <taxon>Vertebrata</taxon>
        <taxon>Euteleostomi</taxon>
        <taxon>Mammalia</taxon>
        <taxon>Eutheria</taxon>
        <taxon>Laurasiatheria</taxon>
        <taxon>Chiroptera</taxon>
        <taxon>Yinpterochiroptera</taxon>
        <taxon>Pteropodoidea</taxon>
        <taxon>Pteropodidae</taxon>
        <taxon>Pteropodinae</taxon>
        <taxon>Pteropus</taxon>
    </lineage>
</organism>
<dbReference type="EMBL" id="KB031047">
    <property type="protein sequence ID" value="ELK05075.1"/>
    <property type="molecule type" value="Genomic_DNA"/>
</dbReference>
<dbReference type="Proteomes" id="UP000010552">
    <property type="component" value="Unassembled WGS sequence"/>
</dbReference>
<evidence type="ECO:0000256" key="1">
    <source>
        <dbReference type="SAM" id="MobiDB-lite"/>
    </source>
</evidence>
<accession>L5K0G7</accession>
<evidence type="ECO:0000313" key="2">
    <source>
        <dbReference type="EMBL" id="ELK05075.1"/>
    </source>
</evidence>
<reference evidence="3" key="1">
    <citation type="journal article" date="2013" name="Science">
        <title>Comparative analysis of bat genomes provides insight into the evolution of flight and immunity.</title>
        <authorList>
            <person name="Zhang G."/>
            <person name="Cowled C."/>
            <person name="Shi Z."/>
            <person name="Huang Z."/>
            <person name="Bishop-Lilly K.A."/>
            <person name="Fang X."/>
            <person name="Wynne J.W."/>
            <person name="Xiong Z."/>
            <person name="Baker M.L."/>
            <person name="Zhao W."/>
            <person name="Tachedjian M."/>
            <person name="Zhu Y."/>
            <person name="Zhou P."/>
            <person name="Jiang X."/>
            <person name="Ng J."/>
            <person name="Yang L."/>
            <person name="Wu L."/>
            <person name="Xiao J."/>
            <person name="Feng Y."/>
            <person name="Chen Y."/>
            <person name="Sun X."/>
            <person name="Zhang Y."/>
            <person name="Marsh G.A."/>
            <person name="Crameri G."/>
            <person name="Broder C.C."/>
            <person name="Frey K.G."/>
            <person name="Wang L.F."/>
            <person name="Wang J."/>
        </authorList>
    </citation>
    <scope>NUCLEOTIDE SEQUENCE [LARGE SCALE GENOMIC DNA]</scope>
</reference>
<dbReference type="AlphaFoldDB" id="L5K0G7"/>
<name>L5K0G7_PTEAL</name>
<sequence>MLLTFPSGPEPLRSRVPASSLPPTHPHPPCCRVNHAGITVPVRVSRATSSFTCAALRCTRYRRGWDTEEGGGQPFHCYDLCGNLTDVDDKQEKAGGDWCVHLRQQQDQQRLETKGKAGGK</sequence>
<keyword evidence="3" id="KW-1185">Reference proteome</keyword>